<dbReference type="HOGENOM" id="CLU_437359_0_0_6"/>
<keyword evidence="3" id="KW-0997">Cell inner membrane</keyword>
<dbReference type="SUPFAM" id="SSF109998">
    <property type="entry name" value="Triger factor/SurA peptide-binding domain-like"/>
    <property type="match status" value="1"/>
</dbReference>
<dbReference type="InterPro" id="IPR052029">
    <property type="entry name" value="PpiD_chaperone"/>
</dbReference>
<keyword evidence="4" id="KW-0812">Transmembrane</keyword>
<evidence type="ECO:0000256" key="11">
    <source>
        <dbReference type="PROSITE-ProRule" id="PRU00278"/>
    </source>
</evidence>
<organism evidence="13 14">
    <name type="scientific">SAR86 cluster bacterium SAR86A</name>
    <dbReference type="NCBI Taxonomy" id="1123866"/>
    <lineage>
        <taxon>Bacteria</taxon>
        <taxon>Pseudomonadati</taxon>
        <taxon>Pseudomonadota</taxon>
        <taxon>Gammaproteobacteria</taxon>
        <taxon>SAR86 cluster</taxon>
    </lineage>
</organism>
<dbReference type="Gene3D" id="3.10.50.40">
    <property type="match status" value="1"/>
</dbReference>
<keyword evidence="11" id="KW-0413">Isomerase</keyword>
<evidence type="ECO:0000313" key="13">
    <source>
        <dbReference type="EMBL" id="EJP72130.1"/>
    </source>
</evidence>
<dbReference type="PANTHER" id="PTHR47529">
    <property type="entry name" value="PEPTIDYL-PROLYL CIS-TRANS ISOMERASE D"/>
    <property type="match status" value="1"/>
</dbReference>
<evidence type="ECO:0000256" key="2">
    <source>
        <dbReference type="ARBA" id="ARBA00022475"/>
    </source>
</evidence>
<dbReference type="SUPFAM" id="SSF54534">
    <property type="entry name" value="FKBP-like"/>
    <property type="match status" value="1"/>
</dbReference>
<dbReference type="GO" id="GO:0005886">
    <property type="term" value="C:plasma membrane"/>
    <property type="evidence" value="ECO:0007669"/>
    <property type="project" value="UniProtKB-SubCell"/>
</dbReference>
<sequence length="625" mass="71523">MMESLRNFLTGPRLIFVVLVCAVPFVFLGTGSLQTAFTGSFGSINGEDVTENDIQIAANSAVSRFKSIYGDEFDFDSLDEEIRSDAIKQELILQKVLLSGARSLGFVNDVSNIEAQKGIIRTPQFQIDGVFDENVYEAQVNSNGFTKEGYLDAMTELYASEIYRDSLTRFNFVTEKEIYELTALFEQSSDLDFTKISFEGLKSEIVNTLDELKNFYEENQVLFYTNEKRGFKYFIVEQSDYEDSVEIPSDYIETAYQQYLDRAVNQAEIRFAHIMIDKNNYDDSGAAFDAIKAIESKLDAGDDFSSLANQFSEDLITKDNGGDLEYFEKDIYPVEFDNAIEQMELNDYSDIIELPDTYHILKITEYTEQDPLPEDQIKDNLKKELIETESFALMNDDFSNLEDMLLDNSSIEEIANEISKELLSSDLYSIESYDFEINEPAIKENLFSNEITLDQPIAIESGEMIIFMAYDRLEEPTLKTFQDVAEDTADYLSESKAIEKISLLQEEILENSETDDRKSFVDTYSYVSQESYVDVKRYSSLLPREVLREIFDSSSGSTLNLSANNGDRYIINLNSFTKPSEEDIQEIINEYTAFGEDSFATKMQQIINEDIFQKADENLNDLLQF</sequence>
<evidence type="ECO:0000313" key="14">
    <source>
        <dbReference type="Proteomes" id="UP000010305"/>
    </source>
</evidence>
<dbReference type="InterPro" id="IPR027304">
    <property type="entry name" value="Trigger_fact/SurA_dom_sf"/>
</dbReference>
<keyword evidence="11" id="KW-0697">Rotamase</keyword>
<dbReference type="PANTHER" id="PTHR47529:SF1">
    <property type="entry name" value="PERIPLASMIC CHAPERONE PPID"/>
    <property type="match status" value="1"/>
</dbReference>
<evidence type="ECO:0000259" key="12">
    <source>
        <dbReference type="PROSITE" id="PS50198"/>
    </source>
</evidence>
<dbReference type="Pfam" id="PF00639">
    <property type="entry name" value="Rotamase"/>
    <property type="match status" value="1"/>
</dbReference>
<dbReference type="InterPro" id="IPR000297">
    <property type="entry name" value="PPIase_PpiC"/>
</dbReference>
<keyword evidence="2" id="KW-1003">Cell membrane</keyword>
<dbReference type="STRING" id="1123866.NT01SARS_0619"/>
<reference evidence="13 14" key="1">
    <citation type="journal article" date="2012" name="ISME J.">
        <title>Genomic insights to SAR86, an abundant and uncultivated marine bacterial lineage.</title>
        <authorList>
            <person name="Dupont C.L."/>
            <person name="Rusch D.B."/>
            <person name="Yooseph S."/>
            <person name="Lombardo M.J."/>
            <person name="Richter R.A."/>
            <person name="Valas R."/>
            <person name="Novotny M."/>
            <person name="Yee-Greenbaum J."/>
            <person name="Selengut J.D."/>
            <person name="Haft D.H."/>
            <person name="Halpern A.L."/>
            <person name="Lasken R.S."/>
            <person name="Nealson K."/>
            <person name="Friedman R."/>
            <person name="Venter J.C."/>
        </authorList>
    </citation>
    <scope>NUCLEOTIDE SEQUENCE [LARGE SCALE GENOMIC DNA]</scope>
</reference>
<dbReference type="Proteomes" id="UP000010305">
    <property type="component" value="Unassembled WGS sequence"/>
</dbReference>
<dbReference type="InterPro" id="IPR046357">
    <property type="entry name" value="PPIase_dom_sf"/>
</dbReference>
<evidence type="ECO:0000256" key="1">
    <source>
        <dbReference type="ARBA" id="ARBA00004382"/>
    </source>
</evidence>
<comment type="subcellular location">
    <subcellularLocation>
        <location evidence="1">Cell inner membrane</location>
        <topology evidence="1">Single-pass type II membrane protein</topology>
        <orientation evidence="1">Periplasmic side</orientation>
    </subcellularLocation>
</comment>
<keyword evidence="5" id="KW-1133">Transmembrane helix</keyword>
<dbReference type="AlphaFoldDB" id="J4WTZ9"/>
<dbReference type="PROSITE" id="PS50198">
    <property type="entry name" value="PPIC_PPIASE_2"/>
    <property type="match status" value="1"/>
</dbReference>
<feature type="domain" description="PpiC" evidence="12">
    <location>
        <begin position="266"/>
        <end position="365"/>
    </location>
</feature>
<keyword evidence="6" id="KW-0472">Membrane</keyword>
<evidence type="ECO:0000256" key="9">
    <source>
        <dbReference type="ARBA" id="ARBA00040743"/>
    </source>
</evidence>
<comment type="similarity">
    <text evidence="8">Belongs to the PpiD chaperone family.</text>
</comment>
<evidence type="ECO:0000256" key="5">
    <source>
        <dbReference type="ARBA" id="ARBA00022989"/>
    </source>
</evidence>
<evidence type="ECO:0000256" key="8">
    <source>
        <dbReference type="ARBA" id="ARBA00038408"/>
    </source>
</evidence>
<evidence type="ECO:0000256" key="3">
    <source>
        <dbReference type="ARBA" id="ARBA00022519"/>
    </source>
</evidence>
<evidence type="ECO:0000256" key="7">
    <source>
        <dbReference type="ARBA" id="ARBA00023186"/>
    </source>
</evidence>
<evidence type="ECO:0000256" key="4">
    <source>
        <dbReference type="ARBA" id="ARBA00022692"/>
    </source>
</evidence>
<gene>
    <name evidence="13" type="ORF">NT01SARS_0619</name>
</gene>
<evidence type="ECO:0000256" key="10">
    <source>
        <dbReference type="ARBA" id="ARBA00042775"/>
    </source>
</evidence>
<dbReference type="EMBL" id="JH611156">
    <property type="protein sequence ID" value="EJP72130.1"/>
    <property type="molecule type" value="Genomic_DNA"/>
</dbReference>
<name>J4WTZ9_9GAMM</name>
<dbReference type="Pfam" id="PF13624">
    <property type="entry name" value="SurA_N_3"/>
    <property type="match status" value="1"/>
</dbReference>
<protein>
    <recommendedName>
        <fullName evidence="9">Periplasmic chaperone PpiD</fullName>
    </recommendedName>
    <alternativeName>
        <fullName evidence="10">Periplasmic folding chaperone</fullName>
    </alternativeName>
</protein>
<evidence type="ECO:0000256" key="6">
    <source>
        <dbReference type="ARBA" id="ARBA00023136"/>
    </source>
</evidence>
<proteinExistence type="inferred from homology"/>
<keyword evidence="7" id="KW-0143">Chaperone</keyword>
<accession>J4WTZ9</accession>
<dbReference type="GO" id="GO:0003755">
    <property type="term" value="F:peptidyl-prolyl cis-trans isomerase activity"/>
    <property type="evidence" value="ECO:0007669"/>
    <property type="project" value="UniProtKB-KW"/>
</dbReference>